<organism evidence="1 2">
    <name type="scientific">Linum trigynum</name>
    <dbReference type="NCBI Taxonomy" id="586398"/>
    <lineage>
        <taxon>Eukaryota</taxon>
        <taxon>Viridiplantae</taxon>
        <taxon>Streptophyta</taxon>
        <taxon>Embryophyta</taxon>
        <taxon>Tracheophyta</taxon>
        <taxon>Spermatophyta</taxon>
        <taxon>Magnoliopsida</taxon>
        <taxon>eudicotyledons</taxon>
        <taxon>Gunneridae</taxon>
        <taxon>Pentapetalae</taxon>
        <taxon>rosids</taxon>
        <taxon>fabids</taxon>
        <taxon>Malpighiales</taxon>
        <taxon>Linaceae</taxon>
        <taxon>Linum</taxon>
    </lineage>
</organism>
<keyword evidence="2" id="KW-1185">Reference proteome</keyword>
<sequence>MDRLKQADKKKRRLEKALATSAAISGAAFLPHYYRSADGGEWASFSYGSLGGMDVRGSYFGHERGWGAAVEFSAGLIVAQAVSSLQLWRRMLSTHFVLDGMLRG</sequence>
<evidence type="ECO:0000313" key="1">
    <source>
        <dbReference type="EMBL" id="CAL1371153.1"/>
    </source>
</evidence>
<protein>
    <submittedName>
        <fullName evidence="1">Uncharacterized protein</fullName>
    </submittedName>
</protein>
<dbReference type="PANTHER" id="PTHR34212:SF1">
    <property type="entry name" value="OS06G0106900 PROTEIN"/>
    <property type="match status" value="1"/>
</dbReference>
<proteinExistence type="predicted"/>
<dbReference type="AlphaFoldDB" id="A0AAV2DB92"/>
<gene>
    <name evidence="1" type="ORF">LTRI10_LOCUS13234</name>
</gene>
<evidence type="ECO:0000313" key="2">
    <source>
        <dbReference type="Proteomes" id="UP001497516"/>
    </source>
</evidence>
<reference evidence="1 2" key="1">
    <citation type="submission" date="2024-04" db="EMBL/GenBank/DDBJ databases">
        <authorList>
            <person name="Fracassetti M."/>
        </authorList>
    </citation>
    <scope>NUCLEOTIDE SEQUENCE [LARGE SCALE GENOMIC DNA]</scope>
</reference>
<dbReference type="Proteomes" id="UP001497516">
    <property type="component" value="Chromosome 2"/>
</dbReference>
<dbReference type="PANTHER" id="PTHR34212">
    <property type="entry name" value="OS02G0104200 PROTEIN"/>
    <property type="match status" value="1"/>
</dbReference>
<dbReference type="EMBL" id="OZ034815">
    <property type="protein sequence ID" value="CAL1371153.1"/>
    <property type="molecule type" value="Genomic_DNA"/>
</dbReference>
<accession>A0AAV2DB92</accession>
<name>A0AAV2DB92_9ROSI</name>